<dbReference type="PANTHER" id="PTHR11799">
    <property type="entry name" value="PARAOXONASE"/>
    <property type="match status" value="1"/>
</dbReference>
<dbReference type="EMBL" id="JAAAHY010000296">
    <property type="protein sequence ID" value="KAF9965023.1"/>
    <property type="molecule type" value="Genomic_DNA"/>
</dbReference>
<sequence>MENCRRVSGPSFCDDVRVDRGLKLGFLACDPSLRYGNYAANVFNQSSIRESGALWVYDLNKPESSAGKLVLQGFDGPFHPTGLSIAPTTENSTSARTVLLVVNRVPFETPRVEVLYYYPARQNLVYKKTISSQHFHAAHKVLAFSSPFVHRTDDTPSFIVANDHGFNISHWMRNYEEKFNLPAATLAFYNARANETREMAWRLQMPSALVESQEPDSVWMAQAKGGVVGLYKTHMSSGGRQESRVSSVDTDEPMTVTWPGWRVNEAHPQPLKDVVIDPQETPSRYRMQYFHEPVISHDGSEFGSPSAISFVPAESLEHRAERVLVTGQYERGFLECILE</sequence>
<gene>
    <name evidence="1" type="ORF">BGZ70_005544</name>
</gene>
<comment type="caution">
    <text evidence="1">The sequence shown here is derived from an EMBL/GenBank/DDBJ whole genome shotgun (WGS) entry which is preliminary data.</text>
</comment>
<evidence type="ECO:0000313" key="1">
    <source>
        <dbReference type="EMBL" id="KAF9965023.1"/>
    </source>
</evidence>
<dbReference type="InterPro" id="IPR051288">
    <property type="entry name" value="Serum_paraoxonase/arylesterase"/>
</dbReference>
<protein>
    <submittedName>
        <fullName evidence="1">Uncharacterized protein</fullName>
    </submittedName>
</protein>
<dbReference type="OrthoDB" id="5307922at2759"/>
<dbReference type="PANTHER" id="PTHR11799:SF12">
    <property type="entry name" value="PARAOXONASE-RELATED"/>
    <property type="match status" value="1"/>
</dbReference>
<proteinExistence type="predicted"/>
<accession>A0A9P6M4F7</accession>
<reference evidence="1" key="1">
    <citation type="journal article" date="2020" name="Fungal Divers.">
        <title>Resolving the Mortierellaceae phylogeny through synthesis of multi-gene phylogenetics and phylogenomics.</title>
        <authorList>
            <person name="Vandepol N."/>
            <person name="Liber J."/>
            <person name="Desiro A."/>
            <person name="Na H."/>
            <person name="Kennedy M."/>
            <person name="Barry K."/>
            <person name="Grigoriev I.V."/>
            <person name="Miller A.N."/>
            <person name="O'Donnell K."/>
            <person name="Stajich J.E."/>
            <person name="Bonito G."/>
        </authorList>
    </citation>
    <scope>NUCLEOTIDE SEQUENCE</scope>
    <source>
        <strain evidence="1">CK1249</strain>
    </source>
</reference>
<organism evidence="1 2">
    <name type="scientific">Mortierella alpina</name>
    <name type="common">Oleaginous fungus</name>
    <name type="synonym">Mortierella renispora</name>
    <dbReference type="NCBI Taxonomy" id="64518"/>
    <lineage>
        <taxon>Eukaryota</taxon>
        <taxon>Fungi</taxon>
        <taxon>Fungi incertae sedis</taxon>
        <taxon>Mucoromycota</taxon>
        <taxon>Mortierellomycotina</taxon>
        <taxon>Mortierellomycetes</taxon>
        <taxon>Mortierellales</taxon>
        <taxon>Mortierellaceae</taxon>
        <taxon>Mortierella</taxon>
    </lineage>
</organism>
<dbReference type="InterPro" id="IPR011042">
    <property type="entry name" value="6-blade_b-propeller_TolB-like"/>
</dbReference>
<name>A0A9P6M4F7_MORAP</name>
<dbReference type="Proteomes" id="UP000738359">
    <property type="component" value="Unassembled WGS sequence"/>
</dbReference>
<dbReference type="Gene3D" id="2.120.10.30">
    <property type="entry name" value="TolB, C-terminal domain"/>
    <property type="match status" value="1"/>
</dbReference>
<dbReference type="AlphaFoldDB" id="A0A9P6M4F7"/>
<keyword evidence="2" id="KW-1185">Reference proteome</keyword>
<evidence type="ECO:0000313" key="2">
    <source>
        <dbReference type="Proteomes" id="UP000738359"/>
    </source>
</evidence>